<dbReference type="InterPro" id="IPR046357">
    <property type="entry name" value="PPIase_dom_sf"/>
</dbReference>
<evidence type="ECO:0000256" key="7">
    <source>
        <dbReference type="SAM" id="SignalP"/>
    </source>
</evidence>
<dbReference type="PANTHER" id="PTHR47245">
    <property type="entry name" value="PEPTIDYLPROLYL ISOMERASE"/>
    <property type="match status" value="1"/>
</dbReference>
<feature type="region of interest" description="Disordered" evidence="6">
    <location>
        <begin position="290"/>
        <end position="312"/>
    </location>
</feature>
<feature type="domain" description="PpiC" evidence="8">
    <location>
        <begin position="156"/>
        <end position="257"/>
    </location>
</feature>
<dbReference type="InterPro" id="IPR050245">
    <property type="entry name" value="PrsA_foldase"/>
</dbReference>
<evidence type="ECO:0000256" key="3">
    <source>
        <dbReference type="ARBA" id="ARBA00013194"/>
    </source>
</evidence>
<accession>A0ABV2QEN9</accession>
<name>A0ABV2QEN9_9BURK</name>
<dbReference type="Gene3D" id="3.10.50.40">
    <property type="match status" value="1"/>
</dbReference>
<dbReference type="GO" id="GO:0003755">
    <property type="term" value="F:peptidyl-prolyl cis-trans isomerase activity"/>
    <property type="evidence" value="ECO:0007669"/>
    <property type="project" value="UniProtKB-EC"/>
</dbReference>
<evidence type="ECO:0000256" key="2">
    <source>
        <dbReference type="ARBA" id="ARBA00007656"/>
    </source>
</evidence>
<comment type="catalytic activity">
    <reaction evidence="1">
        <text>[protein]-peptidylproline (omega=180) = [protein]-peptidylproline (omega=0)</text>
        <dbReference type="Rhea" id="RHEA:16237"/>
        <dbReference type="Rhea" id="RHEA-COMP:10747"/>
        <dbReference type="Rhea" id="RHEA-COMP:10748"/>
        <dbReference type="ChEBI" id="CHEBI:83833"/>
        <dbReference type="ChEBI" id="CHEBI:83834"/>
        <dbReference type="EC" id="5.2.1.8"/>
    </reaction>
</comment>
<dbReference type="InterPro" id="IPR000297">
    <property type="entry name" value="PPIase_PpiC"/>
</dbReference>
<evidence type="ECO:0000256" key="1">
    <source>
        <dbReference type="ARBA" id="ARBA00000971"/>
    </source>
</evidence>
<feature type="chain" id="PRO_5045375100" description="peptidylprolyl isomerase" evidence="7">
    <location>
        <begin position="26"/>
        <end position="312"/>
    </location>
</feature>
<reference evidence="9 10" key="1">
    <citation type="submission" date="2024-06" db="EMBL/GenBank/DDBJ databases">
        <title>Sorghum-associated microbial communities from plants grown in Nebraska, USA.</title>
        <authorList>
            <person name="Schachtman D."/>
        </authorList>
    </citation>
    <scope>NUCLEOTIDE SEQUENCE [LARGE SCALE GENOMIC DNA]</scope>
    <source>
        <strain evidence="9 10">2709</strain>
    </source>
</reference>
<dbReference type="SUPFAM" id="SSF54534">
    <property type="entry name" value="FKBP-like"/>
    <property type="match status" value="1"/>
</dbReference>
<dbReference type="RefSeq" id="WP_354447645.1">
    <property type="nucleotide sequence ID" value="NZ_JBEPSH010000010.1"/>
</dbReference>
<dbReference type="EMBL" id="JBEPSH010000010">
    <property type="protein sequence ID" value="MET4579494.1"/>
    <property type="molecule type" value="Genomic_DNA"/>
</dbReference>
<evidence type="ECO:0000256" key="4">
    <source>
        <dbReference type="ARBA" id="ARBA00023110"/>
    </source>
</evidence>
<sequence>MKSVSRSLSSIVLVAAAMLPATLWAQSATNPGAVAPNTDNTVLIRGPGGEVTTAQFLAAVEQLVPLNQRESFFSNPNNIEQLALSIYSRQTLAAQARQQGFDRKPEVERVTAIAQQQTLSDLWLTNQAEAKLPSPQQLEQYARSVYESQSSATRETTQLRVRHIMIGISPSLPDDQAKAKAESLLAQIKAGAEFQQLARAESTDKGSAPRGGELLQPMELGSDRSAFEVAAAALTKPGQTSEVVKSNAAYHIIQLIERKTLSGFDRRRDEIVEQSKVQLTAKARADVLRGAQAGAEPNEEAISALVRSPAAK</sequence>
<evidence type="ECO:0000256" key="6">
    <source>
        <dbReference type="SAM" id="MobiDB-lite"/>
    </source>
</evidence>
<evidence type="ECO:0000256" key="5">
    <source>
        <dbReference type="PROSITE-ProRule" id="PRU00278"/>
    </source>
</evidence>
<evidence type="ECO:0000313" key="10">
    <source>
        <dbReference type="Proteomes" id="UP001549320"/>
    </source>
</evidence>
<dbReference type="Proteomes" id="UP001549320">
    <property type="component" value="Unassembled WGS sequence"/>
</dbReference>
<keyword evidence="5 9" id="KW-0413">Isomerase</keyword>
<comment type="caution">
    <text evidence="9">The sequence shown here is derived from an EMBL/GenBank/DDBJ whole genome shotgun (WGS) entry which is preliminary data.</text>
</comment>
<gene>
    <name evidence="9" type="ORF">ABIE13_004631</name>
</gene>
<evidence type="ECO:0000313" key="9">
    <source>
        <dbReference type="EMBL" id="MET4579494.1"/>
    </source>
</evidence>
<keyword evidence="4 5" id="KW-0697">Rotamase</keyword>
<dbReference type="PROSITE" id="PS50198">
    <property type="entry name" value="PPIC_PPIASE_2"/>
    <property type="match status" value="1"/>
</dbReference>
<organism evidence="9 10">
    <name type="scientific">Ottowia thiooxydans</name>
    <dbReference type="NCBI Taxonomy" id="219182"/>
    <lineage>
        <taxon>Bacteria</taxon>
        <taxon>Pseudomonadati</taxon>
        <taxon>Pseudomonadota</taxon>
        <taxon>Betaproteobacteria</taxon>
        <taxon>Burkholderiales</taxon>
        <taxon>Comamonadaceae</taxon>
        <taxon>Ottowia</taxon>
    </lineage>
</organism>
<protein>
    <recommendedName>
        <fullName evidence="3">peptidylprolyl isomerase</fullName>
        <ecNumber evidence="3">5.2.1.8</ecNumber>
    </recommendedName>
</protein>
<feature type="signal peptide" evidence="7">
    <location>
        <begin position="1"/>
        <end position="25"/>
    </location>
</feature>
<keyword evidence="10" id="KW-1185">Reference proteome</keyword>
<proteinExistence type="inferred from homology"/>
<dbReference type="PANTHER" id="PTHR47245:SF2">
    <property type="entry name" value="PEPTIDYL-PROLYL CIS-TRANS ISOMERASE HP_0175-RELATED"/>
    <property type="match status" value="1"/>
</dbReference>
<dbReference type="EC" id="5.2.1.8" evidence="3"/>
<dbReference type="Pfam" id="PF13616">
    <property type="entry name" value="Rotamase_3"/>
    <property type="match status" value="1"/>
</dbReference>
<keyword evidence="7" id="KW-0732">Signal</keyword>
<evidence type="ECO:0000259" key="8">
    <source>
        <dbReference type="PROSITE" id="PS50198"/>
    </source>
</evidence>
<comment type="similarity">
    <text evidence="2">Belongs to the PpiC/parvulin rotamase family.</text>
</comment>